<reference evidence="2" key="1">
    <citation type="journal article" date="2021" name="Proc. Natl. Acad. Sci. U.S.A.">
        <title>A Catalog of Tens of Thousands of Viruses from Human Metagenomes Reveals Hidden Associations with Chronic Diseases.</title>
        <authorList>
            <person name="Tisza M.J."/>
            <person name="Buck C.B."/>
        </authorList>
    </citation>
    <scope>NUCLEOTIDE SEQUENCE</scope>
    <source>
        <strain evidence="2">CtWiL39</strain>
    </source>
</reference>
<dbReference type="EMBL" id="BK015531">
    <property type="protein sequence ID" value="DAE11383.1"/>
    <property type="molecule type" value="Genomic_DNA"/>
</dbReference>
<keyword evidence="1" id="KW-1133">Transmembrane helix</keyword>
<keyword evidence="1" id="KW-0812">Transmembrane</keyword>
<feature type="transmembrane region" description="Helical" evidence="1">
    <location>
        <begin position="6"/>
        <end position="30"/>
    </location>
</feature>
<evidence type="ECO:0000256" key="1">
    <source>
        <dbReference type="SAM" id="Phobius"/>
    </source>
</evidence>
<evidence type="ECO:0000313" key="2">
    <source>
        <dbReference type="EMBL" id="DAE11383.1"/>
    </source>
</evidence>
<sequence>MMAINVQNLVMLVGLAGTIVGVIISMYRLFARFEKMERQAGHRKKDTEILLKTQLGILEALIEQGCNGSCKKARDELIAHMAAER</sequence>
<proteinExistence type="predicted"/>
<keyword evidence="1" id="KW-0472">Membrane</keyword>
<name>A0A8S5PWI5_9CAUD</name>
<accession>A0A8S5PWI5</accession>
<organism evidence="2">
    <name type="scientific">Myoviridae sp. ctWiL39</name>
    <dbReference type="NCBI Taxonomy" id="2825120"/>
    <lineage>
        <taxon>Viruses</taxon>
        <taxon>Duplodnaviria</taxon>
        <taxon>Heunggongvirae</taxon>
        <taxon>Uroviricota</taxon>
        <taxon>Caudoviricetes</taxon>
    </lineage>
</organism>
<protein>
    <submittedName>
        <fullName evidence="2">Uncharacterized protein</fullName>
    </submittedName>
</protein>